<evidence type="ECO:0000313" key="1">
    <source>
        <dbReference type="EMBL" id="GMN42333.1"/>
    </source>
</evidence>
<protein>
    <submittedName>
        <fullName evidence="1">Uncharacterized protein</fullName>
    </submittedName>
</protein>
<proteinExistence type="predicted"/>
<name>A0AA87ZUB5_FICCA</name>
<dbReference type="EMBL" id="BTGU01000014">
    <property type="protein sequence ID" value="GMN42333.1"/>
    <property type="molecule type" value="Genomic_DNA"/>
</dbReference>
<evidence type="ECO:0000313" key="2">
    <source>
        <dbReference type="Proteomes" id="UP001187192"/>
    </source>
</evidence>
<dbReference type="AlphaFoldDB" id="A0AA87ZUB5"/>
<organism evidence="1 2">
    <name type="scientific">Ficus carica</name>
    <name type="common">Common fig</name>
    <dbReference type="NCBI Taxonomy" id="3494"/>
    <lineage>
        <taxon>Eukaryota</taxon>
        <taxon>Viridiplantae</taxon>
        <taxon>Streptophyta</taxon>
        <taxon>Embryophyta</taxon>
        <taxon>Tracheophyta</taxon>
        <taxon>Spermatophyta</taxon>
        <taxon>Magnoliopsida</taxon>
        <taxon>eudicotyledons</taxon>
        <taxon>Gunneridae</taxon>
        <taxon>Pentapetalae</taxon>
        <taxon>rosids</taxon>
        <taxon>fabids</taxon>
        <taxon>Rosales</taxon>
        <taxon>Moraceae</taxon>
        <taxon>Ficeae</taxon>
        <taxon>Ficus</taxon>
    </lineage>
</organism>
<dbReference type="Proteomes" id="UP001187192">
    <property type="component" value="Unassembled WGS sequence"/>
</dbReference>
<reference evidence="1" key="1">
    <citation type="submission" date="2023-07" db="EMBL/GenBank/DDBJ databases">
        <title>draft genome sequence of fig (Ficus carica).</title>
        <authorList>
            <person name="Takahashi T."/>
            <person name="Nishimura K."/>
        </authorList>
    </citation>
    <scope>NUCLEOTIDE SEQUENCE</scope>
</reference>
<accession>A0AA87ZUB5</accession>
<comment type="caution">
    <text evidence="1">The sequence shown here is derived from an EMBL/GenBank/DDBJ whole genome shotgun (WGS) entry which is preliminary data.</text>
</comment>
<sequence>MDGLGWSWLRIQPEILEGWDCGLGSSLRGHGPRFARAWTGSWSCARACGRSGLELRSLGLAAGVTGLSWLTWKEQLGLAAGLRSGLEWRAWAGSWSPARAWIARAGITRADAHMEEELGGDTWLSGLG</sequence>
<gene>
    <name evidence="1" type="ORF">TIFTF001_011549</name>
</gene>
<keyword evidence="2" id="KW-1185">Reference proteome</keyword>